<organism evidence="2 3">
    <name type="scientific">Zoarces viviparus</name>
    <name type="common">Viviparous eelpout</name>
    <name type="synonym">Blennius viviparus</name>
    <dbReference type="NCBI Taxonomy" id="48416"/>
    <lineage>
        <taxon>Eukaryota</taxon>
        <taxon>Metazoa</taxon>
        <taxon>Chordata</taxon>
        <taxon>Craniata</taxon>
        <taxon>Vertebrata</taxon>
        <taxon>Euteleostomi</taxon>
        <taxon>Actinopterygii</taxon>
        <taxon>Neopterygii</taxon>
        <taxon>Teleostei</taxon>
        <taxon>Neoteleostei</taxon>
        <taxon>Acanthomorphata</taxon>
        <taxon>Eupercaria</taxon>
        <taxon>Perciformes</taxon>
        <taxon>Cottioidei</taxon>
        <taxon>Zoarcales</taxon>
        <taxon>Zoarcidae</taxon>
        <taxon>Zoarcinae</taxon>
        <taxon>Zoarces</taxon>
    </lineage>
</organism>
<feature type="compositionally biased region" description="Basic residues" evidence="1">
    <location>
        <begin position="126"/>
        <end position="136"/>
    </location>
</feature>
<evidence type="ECO:0000313" key="3">
    <source>
        <dbReference type="Proteomes" id="UP001488805"/>
    </source>
</evidence>
<feature type="region of interest" description="Disordered" evidence="1">
    <location>
        <begin position="126"/>
        <end position="164"/>
    </location>
</feature>
<reference evidence="2 3" key="1">
    <citation type="journal article" date="2024" name="Genome Biol. Evol.">
        <title>Chromosome-level genome assembly of the viviparous eelpout Zoarces viviparus.</title>
        <authorList>
            <person name="Fuhrmann N."/>
            <person name="Brasseur M.V."/>
            <person name="Bakowski C.E."/>
            <person name="Podsiadlowski L."/>
            <person name="Prost S."/>
            <person name="Krehenwinkel H."/>
            <person name="Mayer C."/>
        </authorList>
    </citation>
    <scope>NUCLEOTIDE SEQUENCE [LARGE SCALE GENOMIC DNA]</scope>
    <source>
        <strain evidence="2">NO-MEL_2022_Ind0_liver</strain>
    </source>
</reference>
<evidence type="ECO:0000256" key="1">
    <source>
        <dbReference type="SAM" id="MobiDB-lite"/>
    </source>
</evidence>
<accession>A0AAW1E0S3</accession>
<evidence type="ECO:0000313" key="2">
    <source>
        <dbReference type="EMBL" id="KAK9516067.1"/>
    </source>
</evidence>
<dbReference type="Pfam" id="PF10175">
    <property type="entry name" value="MPP6"/>
    <property type="match status" value="1"/>
</dbReference>
<name>A0AAW1E0S3_ZOAVI</name>
<dbReference type="EMBL" id="JBCEZU010000575">
    <property type="protein sequence ID" value="KAK9516067.1"/>
    <property type="molecule type" value="Genomic_DNA"/>
</dbReference>
<dbReference type="PANTHER" id="PTHR13582">
    <property type="entry name" value="M-PHASE PHOSPHOPROTEIN 6"/>
    <property type="match status" value="1"/>
</dbReference>
<comment type="caution">
    <text evidence="2">The sequence shown here is derived from an EMBL/GenBank/DDBJ whole genome shotgun (WGS) entry which is preliminary data.</text>
</comment>
<keyword evidence="3" id="KW-1185">Reference proteome</keyword>
<feature type="compositionally biased region" description="Acidic residues" evidence="1">
    <location>
        <begin position="92"/>
        <end position="102"/>
    </location>
</feature>
<dbReference type="InterPro" id="IPR019324">
    <property type="entry name" value="MPP6"/>
</dbReference>
<dbReference type="PANTHER" id="PTHR13582:SF0">
    <property type="entry name" value="M-PHASE PHOSPHOPROTEIN 6"/>
    <property type="match status" value="1"/>
</dbReference>
<feature type="region of interest" description="Disordered" evidence="1">
    <location>
        <begin position="92"/>
        <end position="113"/>
    </location>
</feature>
<dbReference type="Proteomes" id="UP001488805">
    <property type="component" value="Unassembled WGS sequence"/>
</dbReference>
<protein>
    <recommendedName>
        <fullName evidence="4">M-phase phosphoprotein 6</fullName>
    </recommendedName>
</protein>
<dbReference type="AlphaFoldDB" id="A0AAW1E0S3"/>
<evidence type="ECO:0008006" key="4">
    <source>
        <dbReference type="Google" id="ProtNLM"/>
    </source>
</evidence>
<proteinExistence type="predicted"/>
<gene>
    <name evidence="2" type="ORF">VZT92_024028</name>
</gene>
<sequence length="164" mass="19782">MADDNVKLSKNLLRMKFMQRGLDEETKKQLEEEEKRIISDEHWYLDLPELKTRENFIIEEKSFVPCEELKYGRFSFKGFNPEVERLMLLMNPEEEEEKEEEEPSRMQTDVTDEEMALRYESLVRSMKKKFSTKRQRAATEEEEEDDVNHNVVQTSKRVFLKPHD</sequence>
<dbReference type="GO" id="GO:0000460">
    <property type="term" value="P:maturation of 5.8S rRNA"/>
    <property type="evidence" value="ECO:0007669"/>
    <property type="project" value="TreeGrafter"/>
</dbReference>